<dbReference type="Proteomes" id="UP001337723">
    <property type="component" value="Chromosome"/>
</dbReference>
<dbReference type="RefSeq" id="WP_338272632.1">
    <property type="nucleotide sequence ID" value="NZ_AP027266.1"/>
</dbReference>
<organism evidence="2 3">
    <name type="scientific">Roseicyclus marinus</name>
    <dbReference type="NCBI Taxonomy" id="2161673"/>
    <lineage>
        <taxon>Bacteria</taxon>
        <taxon>Pseudomonadati</taxon>
        <taxon>Pseudomonadota</taxon>
        <taxon>Alphaproteobacteria</taxon>
        <taxon>Rhodobacterales</taxon>
        <taxon>Roseobacteraceae</taxon>
        <taxon>Roseicyclus</taxon>
    </lineage>
</organism>
<evidence type="ECO:0000313" key="2">
    <source>
        <dbReference type="EMBL" id="BDW86638.1"/>
    </source>
</evidence>
<keyword evidence="3" id="KW-1185">Reference proteome</keyword>
<evidence type="ECO:0000256" key="1">
    <source>
        <dbReference type="SAM" id="MobiDB-lite"/>
    </source>
</evidence>
<dbReference type="EMBL" id="AP027266">
    <property type="protein sequence ID" value="BDW86638.1"/>
    <property type="molecule type" value="Genomic_DNA"/>
</dbReference>
<evidence type="ECO:0000313" key="3">
    <source>
        <dbReference type="Proteomes" id="UP001337723"/>
    </source>
</evidence>
<name>A0AA48KL83_9RHOB</name>
<sequence length="208" mass="22139">MSVTEVRGPSPAIAQTQLTTGSIGGKDAAAGAPAERPAKHGSVFSAIKSFLSNIAAKFDNWQAKVETAKAEAKSDKLDATMTKAGRGLLTELSKPHPDVSTLNKLMTLARKSGDENYVETLTTKMTELTAGRTDTLRDGIKTAIDLVGQFQEQTVEDIADAQDRRPGMNTDLAAVRSAFILPAVQTLQAELSQMFASMPTSDQLKTQG</sequence>
<protein>
    <submittedName>
        <fullName evidence="2">Uncharacterized protein</fullName>
    </submittedName>
</protein>
<proteinExistence type="predicted"/>
<dbReference type="AlphaFoldDB" id="A0AA48KL83"/>
<reference evidence="2 3" key="1">
    <citation type="submission" date="2023-01" db="EMBL/GenBank/DDBJ databases">
        <title>Complete genome sequence of Roseicyclus marinus strain Dej080120_10.</title>
        <authorList>
            <person name="Ueki S."/>
            <person name="Maruyama F."/>
        </authorList>
    </citation>
    <scope>NUCLEOTIDE SEQUENCE [LARGE SCALE GENOMIC DNA]</scope>
    <source>
        <strain evidence="2 3">Dej080120_10</strain>
    </source>
</reference>
<accession>A0AA48KL83</accession>
<gene>
    <name evidence="2" type="ORF">MACH21_28150</name>
</gene>
<feature type="region of interest" description="Disordered" evidence="1">
    <location>
        <begin position="1"/>
        <end position="38"/>
    </location>
</feature>
<dbReference type="KEGG" id="rmai:MACH21_28150"/>